<dbReference type="FunFam" id="1.10.238.10:FF:000091">
    <property type="entry name" value="Serine/threonine-protein phosphatase 2A regulatory subunit B'' subunit gamma"/>
    <property type="match status" value="1"/>
</dbReference>
<feature type="region of interest" description="Disordered" evidence="5">
    <location>
        <begin position="1"/>
        <end position="69"/>
    </location>
</feature>
<evidence type="ECO:0000313" key="7">
    <source>
        <dbReference type="EMBL" id="KAH9370330.1"/>
    </source>
</evidence>
<keyword evidence="2" id="KW-0963">Cytoplasm</keyword>
<dbReference type="SUPFAM" id="SSF47473">
    <property type="entry name" value="EF-hand"/>
    <property type="match status" value="3"/>
</dbReference>
<dbReference type="PANTHER" id="PTHR12085">
    <property type="entry name" value="SERINE/THREONINE-PROTEIN PHOSPHATASE 2A REGULATORY SUBUNIT B'' SUBUNIT GAMMA"/>
    <property type="match status" value="1"/>
</dbReference>
<dbReference type="VEuPathDB" id="VectorBase:HLOH_042236"/>
<feature type="domain" description="EF-hand" evidence="6">
    <location>
        <begin position="80"/>
        <end position="115"/>
    </location>
</feature>
<dbReference type="Proteomes" id="UP000821853">
    <property type="component" value="Chromosome 3"/>
</dbReference>
<evidence type="ECO:0000256" key="4">
    <source>
        <dbReference type="ARBA" id="ARBA00022837"/>
    </source>
</evidence>
<dbReference type="Pfam" id="PF13499">
    <property type="entry name" value="EF-hand_7"/>
    <property type="match status" value="2"/>
</dbReference>
<dbReference type="PANTHER" id="PTHR12085:SF3">
    <property type="entry name" value="SERINE_THREONINE-PROTEIN PHOSPHATASE 2A REGULATORY SUBUNIT B'' SUBUNIT GAMMA"/>
    <property type="match status" value="1"/>
</dbReference>
<dbReference type="PROSITE" id="PS00018">
    <property type="entry name" value="EF_HAND_1"/>
    <property type="match status" value="3"/>
</dbReference>
<dbReference type="Gene3D" id="1.10.238.10">
    <property type="entry name" value="EF-hand"/>
    <property type="match status" value="3"/>
</dbReference>
<name>A0A9J6G4A4_HAELO</name>
<gene>
    <name evidence="7" type="ORF">HPB48_006752</name>
</gene>
<dbReference type="GO" id="GO:0035303">
    <property type="term" value="P:regulation of dephosphorylation"/>
    <property type="evidence" value="ECO:0007669"/>
    <property type="project" value="InterPro"/>
</dbReference>
<feature type="domain" description="EF-hand" evidence="6">
    <location>
        <begin position="116"/>
        <end position="151"/>
    </location>
</feature>
<feature type="compositionally biased region" description="Basic and acidic residues" evidence="5">
    <location>
        <begin position="8"/>
        <end position="25"/>
    </location>
</feature>
<dbReference type="GO" id="GO:0005737">
    <property type="term" value="C:cytoplasm"/>
    <property type="evidence" value="ECO:0007669"/>
    <property type="project" value="UniProtKB-SubCell"/>
</dbReference>
<dbReference type="CDD" id="cd00051">
    <property type="entry name" value="EFh"/>
    <property type="match status" value="2"/>
</dbReference>
<dbReference type="InterPro" id="IPR018247">
    <property type="entry name" value="EF_Hand_1_Ca_BS"/>
</dbReference>
<dbReference type="CDD" id="cd21505">
    <property type="entry name" value="PPP2R3C"/>
    <property type="match status" value="1"/>
</dbReference>
<dbReference type="EMBL" id="JABSTR010000005">
    <property type="protein sequence ID" value="KAH9370330.1"/>
    <property type="molecule type" value="Genomic_DNA"/>
</dbReference>
<dbReference type="FunFam" id="1.10.238.10:FF:000527">
    <property type="entry name" value="Calmodulin-3"/>
    <property type="match status" value="1"/>
</dbReference>
<dbReference type="AlphaFoldDB" id="A0A9J6G4A4"/>
<keyword evidence="3" id="KW-0677">Repeat</keyword>
<dbReference type="GO" id="GO:0005509">
    <property type="term" value="F:calcium ion binding"/>
    <property type="evidence" value="ECO:0007669"/>
    <property type="project" value="InterPro"/>
</dbReference>
<dbReference type="InterPro" id="IPR039865">
    <property type="entry name" value="PPP2R3C"/>
</dbReference>
<proteinExistence type="predicted"/>
<dbReference type="GO" id="GO:0030865">
    <property type="term" value="P:cortical cytoskeleton organization"/>
    <property type="evidence" value="ECO:0007669"/>
    <property type="project" value="TreeGrafter"/>
</dbReference>
<comment type="caution">
    <text evidence="7">The sequence shown here is derived from an EMBL/GenBank/DDBJ whole genome shotgun (WGS) entry which is preliminary data.</text>
</comment>
<organism evidence="7 8">
    <name type="scientific">Haemaphysalis longicornis</name>
    <name type="common">Bush tick</name>
    <dbReference type="NCBI Taxonomy" id="44386"/>
    <lineage>
        <taxon>Eukaryota</taxon>
        <taxon>Metazoa</taxon>
        <taxon>Ecdysozoa</taxon>
        <taxon>Arthropoda</taxon>
        <taxon>Chelicerata</taxon>
        <taxon>Arachnida</taxon>
        <taxon>Acari</taxon>
        <taxon>Parasitiformes</taxon>
        <taxon>Ixodida</taxon>
        <taxon>Ixodoidea</taxon>
        <taxon>Ixodidae</taxon>
        <taxon>Haemaphysalinae</taxon>
        <taxon>Haemaphysalis</taxon>
    </lineage>
</organism>
<evidence type="ECO:0000256" key="1">
    <source>
        <dbReference type="ARBA" id="ARBA00004496"/>
    </source>
</evidence>
<accession>A0A9J6G4A4</accession>
<dbReference type="OrthoDB" id="10265007at2759"/>
<dbReference type="InterPro" id="IPR011992">
    <property type="entry name" value="EF-hand-dom_pair"/>
</dbReference>
<evidence type="ECO:0000256" key="2">
    <source>
        <dbReference type="ARBA" id="ARBA00022490"/>
    </source>
</evidence>
<protein>
    <recommendedName>
        <fullName evidence="6">EF-hand domain-containing protein</fullName>
    </recommendedName>
</protein>
<feature type="domain" description="EF-hand" evidence="6">
    <location>
        <begin position="153"/>
        <end position="188"/>
    </location>
</feature>
<dbReference type="GO" id="GO:0072686">
    <property type="term" value="C:mitotic spindle"/>
    <property type="evidence" value="ECO:0007669"/>
    <property type="project" value="UniProtKB-ARBA"/>
</dbReference>
<evidence type="ECO:0000259" key="6">
    <source>
        <dbReference type="PROSITE" id="PS50222"/>
    </source>
</evidence>
<keyword evidence="4" id="KW-0106">Calcium</keyword>
<evidence type="ECO:0000313" key="8">
    <source>
        <dbReference type="Proteomes" id="UP000821853"/>
    </source>
</evidence>
<dbReference type="SMART" id="SM00054">
    <property type="entry name" value="EFh"/>
    <property type="match status" value="5"/>
</dbReference>
<evidence type="ECO:0000256" key="3">
    <source>
        <dbReference type="ARBA" id="ARBA00022737"/>
    </source>
</evidence>
<dbReference type="GO" id="GO:0000226">
    <property type="term" value="P:microtubule cytoskeleton organization"/>
    <property type="evidence" value="ECO:0007669"/>
    <property type="project" value="TreeGrafter"/>
</dbReference>
<dbReference type="PROSITE" id="PS50222">
    <property type="entry name" value="EF_HAND_2"/>
    <property type="match status" value="3"/>
</dbReference>
<dbReference type="InterPro" id="IPR002048">
    <property type="entry name" value="EF_hand_dom"/>
</dbReference>
<reference evidence="7 8" key="1">
    <citation type="journal article" date="2020" name="Cell">
        <title>Large-Scale Comparative Analyses of Tick Genomes Elucidate Their Genetic Diversity and Vector Capacities.</title>
        <authorList>
            <consortium name="Tick Genome and Microbiome Consortium (TIGMIC)"/>
            <person name="Jia N."/>
            <person name="Wang J."/>
            <person name="Shi W."/>
            <person name="Du L."/>
            <person name="Sun Y."/>
            <person name="Zhan W."/>
            <person name="Jiang J.F."/>
            <person name="Wang Q."/>
            <person name="Zhang B."/>
            <person name="Ji P."/>
            <person name="Bell-Sakyi L."/>
            <person name="Cui X.M."/>
            <person name="Yuan T.T."/>
            <person name="Jiang B.G."/>
            <person name="Yang W.F."/>
            <person name="Lam T.T."/>
            <person name="Chang Q.C."/>
            <person name="Ding S.J."/>
            <person name="Wang X.J."/>
            <person name="Zhu J.G."/>
            <person name="Ruan X.D."/>
            <person name="Zhao L."/>
            <person name="Wei J.T."/>
            <person name="Ye R.Z."/>
            <person name="Que T.C."/>
            <person name="Du C.H."/>
            <person name="Zhou Y.H."/>
            <person name="Cheng J.X."/>
            <person name="Dai P.F."/>
            <person name="Guo W.B."/>
            <person name="Han X.H."/>
            <person name="Huang E.J."/>
            <person name="Li L.F."/>
            <person name="Wei W."/>
            <person name="Gao Y.C."/>
            <person name="Liu J.Z."/>
            <person name="Shao H.Z."/>
            <person name="Wang X."/>
            <person name="Wang C.C."/>
            <person name="Yang T.C."/>
            <person name="Huo Q.B."/>
            <person name="Li W."/>
            <person name="Chen H.Y."/>
            <person name="Chen S.E."/>
            <person name="Zhou L.G."/>
            <person name="Ni X.B."/>
            <person name="Tian J.H."/>
            <person name="Sheng Y."/>
            <person name="Liu T."/>
            <person name="Pan Y.S."/>
            <person name="Xia L.Y."/>
            <person name="Li J."/>
            <person name="Zhao F."/>
            <person name="Cao W.C."/>
        </authorList>
    </citation>
    <scope>NUCLEOTIDE SEQUENCE [LARGE SCALE GENOMIC DNA]</scope>
    <source>
        <strain evidence="7">HaeL-2018</strain>
    </source>
</reference>
<feature type="compositionally biased region" description="Low complexity" evidence="5">
    <location>
        <begin position="26"/>
        <end position="64"/>
    </location>
</feature>
<evidence type="ECO:0000256" key="5">
    <source>
        <dbReference type="SAM" id="MobiDB-lite"/>
    </source>
</evidence>
<sequence length="631" mass="72464">MVSQAEEPSCRRDQTTQRGLSRDRSSTPQRRQSRSRPCTPSRRGRSFSARPASQSRSASRAMPSESSVKQLPVGMLVSEDVIDEFKQAFALFDKDGDGVITTKELGTVMRALGQNPTEAELKDMIAEVDIDNNGTIDFPEFLAMMTKKVRTTDTEEEIREAFKVFDRDGNGFITAAELRHVMTTLGEKLTNEEVDAMIREADVDGSAWLQLLQQLPLAEARAKTSCSRSCTCPWTTKHSATETILPRFHYKLPSDDNALAQKLREESRARFLERRNAELLDHDELKTLMNELDNVSSPPLREKAMLNYADFMKVSERCGEKCRSFFTAKVFAKLLQKDPYGRICVQDFFNYVMKKVWMQQSRVSLSFYDVSGQGYLRELDLEAYIKDLIPSLPQINGIEQSFHSFYVCTALRKFCFFLDPLRTGKIKIQDILCCPFLDDLMELRSDKLSSTELDTNWFSATSALKVYGDYLHLDRTRNGMLSKAELARYGKGTLTDAFIDRVFQECQTFDGDIDYKTYLDLVLALENRREPQALQFFFRILDINSRGYLDVFSLNYFFRDIQERMRVHGQEPVKFEDVKDEIFDMVKPEDPCKITLKDLIRCGKGNTVVSILIDVNEFWAYDNRESINASV</sequence>
<dbReference type="GO" id="GO:0005813">
    <property type="term" value="C:centrosome"/>
    <property type="evidence" value="ECO:0007669"/>
    <property type="project" value="TreeGrafter"/>
</dbReference>
<keyword evidence="8" id="KW-1185">Reference proteome</keyword>
<comment type="subcellular location">
    <subcellularLocation>
        <location evidence="1">Cytoplasm</location>
    </subcellularLocation>
</comment>